<name>A0AAD9GDS3_9STRA</name>
<accession>A0AAD9GDS3</accession>
<reference evidence="2" key="1">
    <citation type="submission" date="2023-08" db="EMBL/GenBank/DDBJ databases">
        <title>Reference Genome Resource for the Citrus Pathogen Phytophthora citrophthora.</title>
        <authorList>
            <person name="Moller H."/>
            <person name="Coetzee B."/>
            <person name="Rose L.J."/>
            <person name="Van Niekerk J.M."/>
        </authorList>
    </citation>
    <scope>NUCLEOTIDE SEQUENCE</scope>
    <source>
        <strain evidence="2">STE-U-9442</strain>
    </source>
</reference>
<feature type="compositionally biased region" description="Acidic residues" evidence="1">
    <location>
        <begin position="88"/>
        <end position="110"/>
    </location>
</feature>
<organism evidence="2 3">
    <name type="scientific">Phytophthora citrophthora</name>
    <dbReference type="NCBI Taxonomy" id="4793"/>
    <lineage>
        <taxon>Eukaryota</taxon>
        <taxon>Sar</taxon>
        <taxon>Stramenopiles</taxon>
        <taxon>Oomycota</taxon>
        <taxon>Peronosporomycetes</taxon>
        <taxon>Peronosporales</taxon>
        <taxon>Peronosporaceae</taxon>
        <taxon>Phytophthora</taxon>
    </lineage>
</organism>
<evidence type="ECO:0000256" key="1">
    <source>
        <dbReference type="SAM" id="MobiDB-lite"/>
    </source>
</evidence>
<dbReference type="Proteomes" id="UP001259832">
    <property type="component" value="Unassembled WGS sequence"/>
</dbReference>
<proteinExistence type="predicted"/>
<evidence type="ECO:0000313" key="3">
    <source>
        <dbReference type="Proteomes" id="UP001259832"/>
    </source>
</evidence>
<comment type="caution">
    <text evidence="2">The sequence shown here is derived from an EMBL/GenBank/DDBJ whole genome shotgun (WGS) entry which is preliminary data.</text>
</comment>
<feature type="region of interest" description="Disordered" evidence="1">
    <location>
        <begin position="87"/>
        <end position="110"/>
    </location>
</feature>
<dbReference type="EMBL" id="JASMQC010000021">
    <property type="protein sequence ID" value="KAK1936656.1"/>
    <property type="molecule type" value="Genomic_DNA"/>
</dbReference>
<protein>
    <submittedName>
        <fullName evidence="2">Uncharacterized protein</fullName>
    </submittedName>
</protein>
<keyword evidence="3" id="KW-1185">Reference proteome</keyword>
<evidence type="ECO:0000313" key="2">
    <source>
        <dbReference type="EMBL" id="KAK1936656.1"/>
    </source>
</evidence>
<sequence length="198" mass="22281">MDSMASTKTFSGVTTFKKWKESFHFAISSDKEGKLNILLEGEKSRKQWCTGYLGMSEYITNSNGIANSGVGEYTNLFDKILQYPDYNSFDDDSSDSGSEDYDDDDDDDDDDFSGKAVRTLLTLENGMLQLDLLIKFKVIAGRWWTVNYKFQLETVSLERIRALEAKIRALEVDASKRSLGAAEESDGEMVDVVSDLVH</sequence>
<gene>
    <name evidence="2" type="ORF">P3T76_010091</name>
</gene>
<dbReference type="AlphaFoldDB" id="A0AAD9GDS3"/>